<accession>A0A7G9WIN1</accession>
<keyword evidence="1" id="KW-1133">Transmembrane helix</keyword>
<keyword evidence="3" id="KW-1185">Reference proteome</keyword>
<keyword evidence="1" id="KW-0472">Membrane</keyword>
<dbReference type="RefSeq" id="WP_212507607.1">
    <property type="nucleotide sequence ID" value="NZ_CP060696.1"/>
</dbReference>
<protein>
    <submittedName>
        <fullName evidence="2">Uncharacterized protein</fullName>
    </submittedName>
</protein>
<gene>
    <name evidence="2" type="ORF">H6X83_02520</name>
</gene>
<feature type="transmembrane region" description="Helical" evidence="1">
    <location>
        <begin position="58"/>
        <end position="81"/>
    </location>
</feature>
<organism evidence="2 3">
    <name type="scientific">Caproicibacterium amylolyticum</name>
    <dbReference type="NCBI Taxonomy" id="2766537"/>
    <lineage>
        <taxon>Bacteria</taxon>
        <taxon>Bacillati</taxon>
        <taxon>Bacillota</taxon>
        <taxon>Clostridia</taxon>
        <taxon>Eubacteriales</taxon>
        <taxon>Oscillospiraceae</taxon>
        <taxon>Caproicibacterium</taxon>
    </lineage>
</organism>
<evidence type="ECO:0000313" key="3">
    <source>
        <dbReference type="Proteomes" id="UP000516046"/>
    </source>
</evidence>
<dbReference type="KEGG" id="caml:H6X83_02520"/>
<reference evidence="2 3" key="1">
    <citation type="submission" date="2020-08" db="EMBL/GenBank/DDBJ databases">
        <authorList>
            <person name="Ren C."/>
            <person name="Gu Y."/>
            <person name="Xu Y."/>
        </authorList>
    </citation>
    <scope>NUCLEOTIDE SEQUENCE [LARGE SCALE GENOMIC DNA]</scope>
    <source>
        <strain evidence="2 3">LBM18003</strain>
    </source>
</reference>
<name>A0A7G9WIN1_9FIRM</name>
<proteinExistence type="predicted"/>
<dbReference type="Proteomes" id="UP000516046">
    <property type="component" value="Chromosome"/>
</dbReference>
<keyword evidence="1" id="KW-0812">Transmembrane</keyword>
<evidence type="ECO:0000256" key="1">
    <source>
        <dbReference type="SAM" id="Phobius"/>
    </source>
</evidence>
<sequence>MKNLHNAYKKHMENQMSEENFNELKSRILCASREARVQQSTAATAAAHKNRPVYGHPALRRVTACVCALAVVCGAVLVSGMQNGSMPVQPSAAGTVAASHTNGNWFCLAVYAAGSDTKTVQAAGAKAIKNFDFYSQENIVEFGKHRAITDFVFSMKCDGKNIRELKYEISGKPTFAISGNPKREGYPYNPYDYLPKEKTFTSFTAKPGDDLSKYRIHCVAEITPEEDALLKSIKDGIRYTRKEAEEIKARANAGEDTSSELGPDRTIQDVKINNVLDGTIISITAVFQDGTTQKARYQLNAAKDYLDKIRAWQVGGHQIEKKYEKASANFSTKEGAPKTKEQIEMEQECEKLDSRTLDKLYYITELK</sequence>
<evidence type="ECO:0000313" key="2">
    <source>
        <dbReference type="EMBL" id="QNO18543.1"/>
    </source>
</evidence>
<dbReference type="EMBL" id="CP060696">
    <property type="protein sequence ID" value="QNO18543.1"/>
    <property type="molecule type" value="Genomic_DNA"/>
</dbReference>
<dbReference type="AlphaFoldDB" id="A0A7G9WIN1"/>